<evidence type="ECO:0000313" key="4">
    <source>
        <dbReference type="Proteomes" id="UP000101154"/>
    </source>
</evidence>
<sequence length="356" mass="37966">MRWLAMRWLLLIVATSAKASSTTAGNTSTPTASTITSTVTTASTTNMSTPSPASSPATTNTTTSSPSPKSSTSSTNTTITTTGTASATTPKSSTSVTSSPANTTSTSTKPTNVSSPTVSSPASNTSTTTSTTSTVNGTNSTTPKTNTTSLPNTTADMNVTTTEPYNSTGYENVTINITTPSPYEPLQIVDLCNETISIVFKDPGEEDDINESSEYSNEEPETNSEEDTYFPQSPGYTLTYDTEDTIYFQATCDRNDTYQNITSCDYTNKSVNSWSTVTSVSFFPPTLTPCHKPLAIIKIGNDSLVVSASATSNLVDAIYKLLGLPDVNSDFLNQLGRYHPIILQGQIEYRDWYTTE</sequence>
<dbReference type="Proteomes" id="UP000161430">
    <property type="component" value="Segment"/>
</dbReference>
<feature type="compositionally biased region" description="Acidic residues" evidence="1">
    <location>
        <begin position="204"/>
        <end position="228"/>
    </location>
</feature>
<dbReference type="Proteomes" id="UP000101154">
    <property type="component" value="Segment"/>
</dbReference>
<keyword evidence="5" id="KW-1185">Reference proteome</keyword>
<feature type="compositionally biased region" description="Low complexity" evidence="1">
    <location>
        <begin position="40"/>
        <end position="154"/>
    </location>
</feature>
<reference evidence="3 4" key="2">
    <citation type="journal article" date="2012" name="J. Virol.">
        <title>Reevaluation of the Coding Potential and Proteomic Analysis of the BAC-Derived Rhesus Cytomegalovirus Strain 68-1.</title>
        <authorList>
            <person name="Malouli D."/>
            <person name="Nakayasu E.S."/>
            <person name="Viswanathan K."/>
            <person name="Camp D.G.II."/>
            <person name="Chang W.L."/>
            <person name="Barry P.A."/>
            <person name="Smith R.D."/>
            <person name="Fruh K."/>
        </authorList>
    </citation>
    <scope>NUCLEOTIDE SEQUENCE [LARGE SCALE GENOMIC DNA]</scope>
    <source>
        <strain evidence="3">68-1 BAC</strain>
    </source>
</reference>
<dbReference type="RefSeq" id="YP_068238.1">
    <property type="nucleotide sequence ID" value="NC_006150.1"/>
</dbReference>
<dbReference type="Pfam" id="PF25706">
    <property type="entry name" value="HCMV_UL116"/>
    <property type="match status" value="1"/>
</dbReference>
<reference evidence="2 5" key="1">
    <citation type="journal article" date="2003" name="J. Virol.">
        <title>Complete sequence and genomic analysis of rhesus cytomegalovirus.</title>
        <authorList>
            <person name="Hansen S.G."/>
            <person name="Strelow L.I."/>
            <person name="Franchi D.C."/>
            <person name="Anders D.G."/>
            <person name="Wong S.W."/>
        </authorList>
    </citation>
    <scope>NUCLEOTIDE SEQUENCE [LARGE SCALE GENOMIC DNA]</scope>
    <source>
        <strain evidence="2">68-1</strain>
    </source>
</reference>
<dbReference type="EMBL" id="AY186194">
    <property type="protein sequence ID" value="AAP50671.1"/>
    <property type="molecule type" value="Genomic_DNA"/>
</dbReference>
<feature type="region of interest" description="Disordered" evidence="1">
    <location>
        <begin position="201"/>
        <end position="232"/>
    </location>
</feature>
<feature type="region of interest" description="Disordered" evidence="1">
    <location>
        <begin position="40"/>
        <end position="168"/>
    </location>
</feature>
<dbReference type="GeneID" id="2952742"/>
<dbReference type="OrthoDB" id="21383at10239"/>
<organismHost>
    <name type="scientific">Macaca mulatta</name>
    <name type="common">Rhesus macaque</name>
    <dbReference type="NCBI Taxonomy" id="9544"/>
</organismHost>
<protein>
    <submittedName>
        <fullName evidence="2">Rh148</fullName>
    </submittedName>
</protein>
<accession>I3WEZ1</accession>
<proteinExistence type="predicted"/>
<accession>Q7TFJ3</accession>
<name>Q7TFJ3_RHCM6</name>
<evidence type="ECO:0000313" key="2">
    <source>
        <dbReference type="EMBL" id="AAP50671.1"/>
    </source>
</evidence>
<evidence type="ECO:0000313" key="5">
    <source>
        <dbReference type="Proteomes" id="UP000161430"/>
    </source>
</evidence>
<dbReference type="InterPro" id="IPR057857">
    <property type="entry name" value="HCMV_UL116"/>
</dbReference>
<evidence type="ECO:0000256" key="1">
    <source>
        <dbReference type="SAM" id="MobiDB-lite"/>
    </source>
</evidence>
<feature type="compositionally biased region" description="Polar residues" evidence="1">
    <location>
        <begin position="155"/>
        <end position="168"/>
    </location>
</feature>
<dbReference type="EMBL" id="JQ795930">
    <property type="protein sequence ID" value="AFL03454.1"/>
    <property type="molecule type" value="Genomic_DNA"/>
</dbReference>
<dbReference type="KEGG" id="vg:2952742"/>
<evidence type="ECO:0000313" key="3">
    <source>
        <dbReference type="EMBL" id="AFL03454.1"/>
    </source>
</evidence>
<organism evidence="2 5">
    <name type="scientific">Rhesus cytomegalovirus (strain 68-1)</name>
    <name type="common">RhCMV</name>
    <dbReference type="NCBI Taxonomy" id="47929"/>
    <lineage>
        <taxon>Viruses</taxon>
        <taxon>Duplodnaviria</taxon>
        <taxon>Heunggongvirae</taxon>
        <taxon>Peploviricota</taxon>
        <taxon>Herviviricetes</taxon>
        <taxon>Herpesvirales</taxon>
        <taxon>Orthoherpesviridae</taxon>
        <taxon>Betaherpesvirinae</taxon>
        <taxon>Cytomegalovirus</taxon>
        <taxon>Cytomegalovirus macacinebeta3</taxon>
    </lineage>
</organism>